<dbReference type="InterPro" id="IPR006059">
    <property type="entry name" value="SBP"/>
</dbReference>
<evidence type="ECO:0000313" key="2">
    <source>
        <dbReference type="Proteomes" id="UP000662857"/>
    </source>
</evidence>
<dbReference type="Pfam" id="PF01547">
    <property type="entry name" value="SBP_bac_1"/>
    <property type="match status" value="1"/>
</dbReference>
<gene>
    <name evidence="1" type="ORF">JQS43_09575</name>
</gene>
<sequence length="417" mass="43928">MNYRRRTGAGLVSGAAALALVLAGCGDGDGGDSDSLTVWIMEPGNPEVQATIDGFGETFEEEHGVSVTIEYVPWPDAHTQLTTAIAGGQVPDVAELGNTMTPEFAEAGAFAEVESPDGAEYVDGLAASSVVDGVNYGYPWYAGARALIYRTDVFEEAGVDVPQSWDEVLEVGDTIADEVDDIAPIHVAGAYQHMNQPLVWGAGGEIAAQQGDEWVPGYDSPEGHEALEFFVELWERDWSPEGAVTWNSADVREAFANEQSAMMVGGGWDLRVILDDNPDLDGNVGVALMPAGPGGSRDVFAGGSHLAVFEESENQDLAKEFAEFMIETEQATEFADQIGFLPGTVEGVDAAVGGDPLFGVFGEQFVDHSRAYPVAGWWGSVEGTGAIPDEFQKLMLGDVTVPEAAANIDAALAGAIG</sequence>
<dbReference type="RefSeq" id="WP_239678716.1">
    <property type="nucleotide sequence ID" value="NZ_CP070499.1"/>
</dbReference>
<dbReference type="KEGG" id="nhy:JQS43_09575"/>
<dbReference type="EMBL" id="CP070499">
    <property type="protein sequence ID" value="QSB16497.1"/>
    <property type="molecule type" value="Genomic_DNA"/>
</dbReference>
<accession>A0A895YFA8</accession>
<dbReference type="SUPFAM" id="SSF53850">
    <property type="entry name" value="Periplasmic binding protein-like II"/>
    <property type="match status" value="1"/>
</dbReference>
<evidence type="ECO:0000313" key="1">
    <source>
        <dbReference type="EMBL" id="QSB16497.1"/>
    </source>
</evidence>
<proteinExistence type="predicted"/>
<dbReference type="PANTHER" id="PTHR43649">
    <property type="entry name" value="ARABINOSE-BINDING PROTEIN-RELATED"/>
    <property type="match status" value="1"/>
</dbReference>
<dbReference type="PROSITE" id="PS51257">
    <property type="entry name" value="PROKAR_LIPOPROTEIN"/>
    <property type="match status" value="1"/>
</dbReference>
<dbReference type="AlphaFoldDB" id="A0A895YFA8"/>
<dbReference type="Gene3D" id="3.40.190.10">
    <property type="entry name" value="Periplasmic binding protein-like II"/>
    <property type="match status" value="2"/>
</dbReference>
<organism evidence="1 2">
    <name type="scientific">Natronosporangium hydrolyticum</name>
    <dbReference type="NCBI Taxonomy" id="2811111"/>
    <lineage>
        <taxon>Bacteria</taxon>
        <taxon>Bacillati</taxon>
        <taxon>Actinomycetota</taxon>
        <taxon>Actinomycetes</taxon>
        <taxon>Micromonosporales</taxon>
        <taxon>Micromonosporaceae</taxon>
        <taxon>Natronosporangium</taxon>
    </lineage>
</organism>
<dbReference type="PANTHER" id="PTHR43649:SF12">
    <property type="entry name" value="DIACETYLCHITOBIOSE BINDING PROTEIN DASA"/>
    <property type="match status" value="1"/>
</dbReference>
<protein>
    <submittedName>
        <fullName evidence="1">Extracellular solute-binding protein</fullName>
    </submittedName>
</protein>
<dbReference type="Proteomes" id="UP000662857">
    <property type="component" value="Chromosome"/>
</dbReference>
<reference evidence="1" key="1">
    <citation type="submission" date="2021-02" db="EMBL/GenBank/DDBJ databases">
        <title>Natrosporangium hydrolyticum gen. nov., sp. nov, a haloalkaliphilic actinobacterium from a soda solonchak soil.</title>
        <authorList>
            <person name="Sorokin D.Y."/>
            <person name="Khijniak T.V."/>
            <person name="Zakharycheva A.P."/>
            <person name="Boueva O.V."/>
            <person name="Ariskina E.V."/>
            <person name="Hahnke R.L."/>
            <person name="Bunk B."/>
            <person name="Sproer C."/>
            <person name="Schumann P."/>
            <person name="Evtushenko L.I."/>
            <person name="Kublanov I.V."/>
        </authorList>
    </citation>
    <scope>NUCLEOTIDE SEQUENCE</scope>
    <source>
        <strain evidence="1">DSM 106523</strain>
    </source>
</reference>
<dbReference type="InterPro" id="IPR050490">
    <property type="entry name" value="Bact_solute-bd_prot1"/>
</dbReference>
<name>A0A895YFA8_9ACTN</name>
<keyword evidence="2" id="KW-1185">Reference proteome</keyword>